<sequence length="116" mass="13035">MKKCNFHNMTVEFHLENMPCNVHLGNMNLENLFRYRLACLPSVIFGALIVCAVWCSVLYSVNCFDDIRVFLANSELSDNLLGQGKSAWCFAKQTTLDSQNFANSNSSAKRAQDDSS</sequence>
<proteinExistence type="predicted"/>
<dbReference type="Proteomes" id="UP000092445">
    <property type="component" value="Unassembled WGS sequence"/>
</dbReference>
<evidence type="ECO:0000313" key="2">
    <source>
        <dbReference type="EnsemblMetazoa" id="GPAI045416-PA"/>
    </source>
</evidence>
<reference evidence="2" key="2">
    <citation type="submission" date="2020-05" db="UniProtKB">
        <authorList>
            <consortium name="EnsemblMetazoa"/>
        </authorList>
    </citation>
    <scope>IDENTIFICATION</scope>
    <source>
        <strain evidence="2">IAEA</strain>
    </source>
</reference>
<protein>
    <submittedName>
        <fullName evidence="2">Uncharacterized protein</fullName>
    </submittedName>
</protein>
<keyword evidence="3" id="KW-1185">Reference proteome</keyword>
<keyword evidence="1" id="KW-1133">Transmembrane helix</keyword>
<dbReference type="VEuPathDB" id="VectorBase:GPAI045416"/>
<feature type="transmembrane region" description="Helical" evidence="1">
    <location>
        <begin position="37"/>
        <end position="59"/>
    </location>
</feature>
<accession>A0A1B0AH07</accession>
<dbReference type="EnsemblMetazoa" id="GPAI045416-RA">
    <property type="protein sequence ID" value="GPAI045416-PA"/>
    <property type="gene ID" value="GPAI045416"/>
</dbReference>
<evidence type="ECO:0000313" key="3">
    <source>
        <dbReference type="Proteomes" id="UP000092445"/>
    </source>
</evidence>
<dbReference type="AlphaFoldDB" id="A0A1B0AH07"/>
<reference evidence="3" key="1">
    <citation type="submission" date="2014-03" db="EMBL/GenBank/DDBJ databases">
        <authorList>
            <person name="Aksoy S."/>
            <person name="Warren W."/>
            <person name="Wilson R.K."/>
        </authorList>
    </citation>
    <scope>NUCLEOTIDE SEQUENCE [LARGE SCALE GENOMIC DNA]</scope>
    <source>
        <strain evidence="3">IAEA</strain>
    </source>
</reference>
<evidence type="ECO:0000256" key="1">
    <source>
        <dbReference type="SAM" id="Phobius"/>
    </source>
</evidence>
<keyword evidence="1" id="KW-0472">Membrane</keyword>
<keyword evidence="1" id="KW-0812">Transmembrane</keyword>
<name>A0A1B0AH07_GLOPL</name>
<organism evidence="2 3">
    <name type="scientific">Glossina pallidipes</name>
    <name type="common">Tsetse fly</name>
    <dbReference type="NCBI Taxonomy" id="7398"/>
    <lineage>
        <taxon>Eukaryota</taxon>
        <taxon>Metazoa</taxon>
        <taxon>Ecdysozoa</taxon>
        <taxon>Arthropoda</taxon>
        <taxon>Hexapoda</taxon>
        <taxon>Insecta</taxon>
        <taxon>Pterygota</taxon>
        <taxon>Neoptera</taxon>
        <taxon>Endopterygota</taxon>
        <taxon>Diptera</taxon>
        <taxon>Brachycera</taxon>
        <taxon>Muscomorpha</taxon>
        <taxon>Hippoboscoidea</taxon>
        <taxon>Glossinidae</taxon>
        <taxon>Glossina</taxon>
    </lineage>
</organism>